<evidence type="ECO:0000313" key="2">
    <source>
        <dbReference type="Proteomes" id="UP001157733"/>
    </source>
</evidence>
<name>A0ABM9HA78_9BACT</name>
<sequence>MVRGRGLRPRQMANSLLPVRWSVGALHGFPPFLFKEGIQGRLLMVFPFLESHRSPTGHILLALGSGVVILSESEESMFWVKKRKRSLVTPPGPSLRERLWVRRAF</sequence>
<keyword evidence="2" id="KW-1185">Reference proteome</keyword>
<dbReference type="Proteomes" id="UP001157733">
    <property type="component" value="Chromosome"/>
</dbReference>
<evidence type="ECO:0000313" key="1">
    <source>
        <dbReference type="EMBL" id="CAI2717026.1"/>
    </source>
</evidence>
<reference evidence="1 2" key="1">
    <citation type="submission" date="2022-09" db="EMBL/GenBank/DDBJ databases">
        <authorList>
            <person name="Kop L."/>
        </authorList>
    </citation>
    <scope>NUCLEOTIDE SEQUENCE [LARGE SCALE GENOMIC DNA]</scope>
    <source>
        <strain evidence="1 2">347</strain>
    </source>
</reference>
<dbReference type="EMBL" id="OX336137">
    <property type="protein sequence ID" value="CAI2717026.1"/>
    <property type="molecule type" value="Genomic_DNA"/>
</dbReference>
<protein>
    <submittedName>
        <fullName evidence="1">Uncharacterized protein</fullName>
    </submittedName>
</protein>
<accession>A0ABM9HA78</accession>
<organism evidence="1 2">
    <name type="scientific">Nitrospina watsonii</name>
    <dbReference type="NCBI Taxonomy" id="1323948"/>
    <lineage>
        <taxon>Bacteria</taxon>
        <taxon>Pseudomonadati</taxon>
        <taxon>Nitrospinota/Tectimicrobiota group</taxon>
        <taxon>Nitrospinota</taxon>
        <taxon>Nitrospinia</taxon>
        <taxon>Nitrospinales</taxon>
        <taxon>Nitrospinaceae</taxon>
        <taxon>Nitrospina</taxon>
    </lineage>
</organism>
<proteinExistence type="predicted"/>
<gene>
    <name evidence="1" type="ORF">NSPWAT_0167</name>
</gene>